<feature type="signal peptide" evidence="2">
    <location>
        <begin position="1"/>
        <end position="22"/>
    </location>
</feature>
<accession>A0ABT3T6P1</accession>
<organism evidence="3 4">
    <name type="scientific">Candidatus Marimicrobium litorale</name>
    <dbReference type="NCBI Taxonomy" id="2518991"/>
    <lineage>
        <taxon>Bacteria</taxon>
        <taxon>Pseudomonadati</taxon>
        <taxon>Pseudomonadota</taxon>
        <taxon>Gammaproteobacteria</taxon>
        <taxon>Cellvibrionales</taxon>
        <taxon>Halieaceae</taxon>
        <taxon>Marimicrobium</taxon>
    </lineage>
</organism>
<feature type="chain" id="PRO_5046663993" description="Lipoprotein" evidence="2">
    <location>
        <begin position="23"/>
        <end position="271"/>
    </location>
</feature>
<protein>
    <recommendedName>
        <fullName evidence="5">Lipoprotein</fullName>
    </recommendedName>
</protein>
<evidence type="ECO:0000313" key="4">
    <source>
        <dbReference type="Proteomes" id="UP001143304"/>
    </source>
</evidence>
<evidence type="ECO:0000313" key="3">
    <source>
        <dbReference type="EMBL" id="MCX2977147.1"/>
    </source>
</evidence>
<proteinExistence type="predicted"/>
<sequence length="271" mass="28195">MTFFTKLISALTIMPTVCLLLACSDNNDLALEEAQSKILSAYHGLDALPAGAGVLCPIAVEGEDGMPVVFSVQIDLNSVMADVFQVETASGEMVTPICATLAPAIEILEQRTVLLVGSFGTRNAPPLAVEVVGALEDINGQSLQGERFTNITPLEAGPSLVLAERFEVDAPGLVGDCPTATQQVLQITWEGGVSGPMGSRLGEPQRLGISVRLQDGQTVTPIALADDDPDNHVLVCLDVATAAVSVAVAPGLFHDPGDDSNPDTRIDVNPG</sequence>
<comment type="caution">
    <text evidence="3">The sequence shown here is derived from an EMBL/GenBank/DDBJ whole genome shotgun (WGS) entry which is preliminary data.</text>
</comment>
<dbReference type="Proteomes" id="UP001143304">
    <property type="component" value="Unassembled WGS sequence"/>
</dbReference>
<evidence type="ECO:0000256" key="2">
    <source>
        <dbReference type="SAM" id="SignalP"/>
    </source>
</evidence>
<evidence type="ECO:0000256" key="1">
    <source>
        <dbReference type="SAM" id="MobiDB-lite"/>
    </source>
</evidence>
<keyword evidence="4" id="KW-1185">Reference proteome</keyword>
<feature type="compositionally biased region" description="Basic and acidic residues" evidence="1">
    <location>
        <begin position="262"/>
        <end position="271"/>
    </location>
</feature>
<name>A0ABT3T6P1_9GAMM</name>
<dbReference type="PROSITE" id="PS51257">
    <property type="entry name" value="PROKAR_LIPOPROTEIN"/>
    <property type="match status" value="1"/>
</dbReference>
<dbReference type="RefSeq" id="WP_279248876.1">
    <property type="nucleotide sequence ID" value="NZ_SHNO01000001.1"/>
</dbReference>
<keyword evidence="2" id="KW-0732">Signal</keyword>
<evidence type="ECO:0008006" key="5">
    <source>
        <dbReference type="Google" id="ProtNLM"/>
    </source>
</evidence>
<reference evidence="3" key="1">
    <citation type="submission" date="2019-02" db="EMBL/GenBank/DDBJ databases">
        <authorList>
            <person name="Li S.-H."/>
        </authorList>
    </citation>
    <scope>NUCLEOTIDE SEQUENCE</scope>
    <source>
        <strain evidence="3">IMCC11814</strain>
    </source>
</reference>
<dbReference type="EMBL" id="SHNO01000001">
    <property type="protein sequence ID" value="MCX2977147.1"/>
    <property type="molecule type" value="Genomic_DNA"/>
</dbReference>
<feature type="region of interest" description="Disordered" evidence="1">
    <location>
        <begin position="251"/>
        <end position="271"/>
    </location>
</feature>
<gene>
    <name evidence="3" type="ORF">EYC82_07240</name>
</gene>